<organism evidence="1 2">
    <name type="scientific">Lentithecium fluviatile CBS 122367</name>
    <dbReference type="NCBI Taxonomy" id="1168545"/>
    <lineage>
        <taxon>Eukaryota</taxon>
        <taxon>Fungi</taxon>
        <taxon>Dikarya</taxon>
        <taxon>Ascomycota</taxon>
        <taxon>Pezizomycotina</taxon>
        <taxon>Dothideomycetes</taxon>
        <taxon>Pleosporomycetidae</taxon>
        <taxon>Pleosporales</taxon>
        <taxon>Massarineae</taxon>
        <taxon>Lentitheciaceae</taxon>
        <taxon>Lentithecium</taxon>
    </lineage>
</organism>
<sequence>MRRVCISFGMSVPEVLSPCSSLALPAPLIFPSATYLHRALAAFPWLARLAATPHRRCSCSQGRKWAEHSATLIPGILDMYRSISPLHARLPVRVLDELLIGNERWFISLPRVPAPFYPAGSRRGGCTVC</sequence>
<reference evidence="1" key="1">
    <citation type="journal article" date="2020" name="Stud. Mycol.">
        <title>101 Dothideomycetes genomes: a test case for predicting lifestyles and emergence of pathogens.</title>
        <authorList>
            <person name="Haridas S."/>
            <person name="Albert R."/>
            <person name="Binder M."/>
            <person name="Bloem J."/>
            <person name="Labutti K."/>
            <person name="Salamov A."/>
            <person name="Andreopoulos B."/>
            <person name="Baker S."/>
            <person name="Barry K."/>
            <person name="Bills G."/>
            <person name="Bluhm B."/>
            <person name="Cannon C."/>
            <person name="Castanera R."/>
            <person name="Culley D."/>
            <person name="Daum C."/>
            <person name="Ezra D."/>
            <person name="Gonzalez J."/>
            <person name="Henrissat B."/>
            <person name="Kuo A."/>
            <person name="Liang C."/>
            <person name="Lipzen A."/>
            <person name="Lutzoni F."/>
            <person name="Magnuson J."/>
            <person name="Mondo S."/>
            <person name="Nolan M."/>
            <person name="Ohm R."/>
            <person name="Pangilinan J."/>
            <person name="Park H.-J."/>
            <person name="Ramirez L."/>
            <person name="Alfaro M."/>
            <person name="Sun H."/>
            <person name="Tritt A."/>
            <person name="Yoshinaga Y."/>
            <person name="Zwiers L.-H."/>
            <person name="Turgeon B."/>
            <person name="Goodwin S."/>
            <person name="Spatafora J."/>
            <person name="Crous P."/>
            <person name="Grigoriev I."/>
        </authorList>
    </citation>
    <scope>NUCLEOTIDE SEQUENCE</scope>
    <source>
        <strain evidence="1">CBS 122367</strain>
    </source>
</reference>
<accession>A0A6G1JHL6</accession>
<gene>
    <name evidence="1" type="ORF">K458DRAFT_131708</name>
</gene>
<name>A0A6G1JHL6_9PLEO</name>
<protein>
    <submittedName>
        <fullName evidence="1">Uncharacterized protein</fullName>
    </submittedName>
</protein>
<keyword evidence="2" id="KW-1185">Reference proteome</keyword>
<dbReference type="Proteomes" id="UP000799291">
    <property type="component" value="Unassembled WGS sequence"/>
</dbReference>
<evidence type="ECO:0000313" key="2">
    <source>
        <dbReference type="Proteomes" id="UP000799291"/>
    </source>
</evidence>
<dbReference type="EMBL" id="MU005572">
    <property type="protein sequence ID" value="KAF2689731.1"/>
    <property type="molecule type" value="Genomic_DNA"/>
</dbReference>
<dbReference type="AlphaFoldDB" id="A0A6G1JHL6"/>
<evidence type="ECO:0000313" key="1">
    <source>
        <dbReference type="EMBL" id="KAF2689731.1"/>
    </source>
</evidence>
<proteinExistence type="predicted"/>